<feature type="transmembrane region" description="Helical" evidence="1">
    <location>
        <begin position="6"/>
        <end position="27"/>
    </location>
</feature>
<organism evidence="2">
    <name type="scientific">Streptococcus salivarius</name>
    <dbReference type="NCBI Taxonomy" id="1304"/>
    <lineage>
        <taxon>Bacteria</taxon>
        <taxon>Bacillati</taxon>
        <taxon>Bacillota</taxon>
        <taxon>Bacilli</taxon>
        <taxon>Lactobacillales</taxon>
        <taxon>Streptococcaceae</taxon>
        <taxon>Streptococcus</taxon>
    </lineage>
</organism>
<accession>H2D725</accession>
<dbReference type="AlphaFoldDB" id="H2D725"/>
<sequence length="121" mass="13384">MAKKNFIITIVFFVIFITVIVGGVFFIQSSSKPTNTNLPPSQYKRLEKKLLSLGLYKNSDGQLSGELTLSDGTFARVIDLNRDGSLSLVKQEKKGSTVYVKSKASFAKVKAFLSRMEAVNQ</sequence>
<keyword evidence="1" id="KW-0472">Membrane</keyword>
<reference evidence="2" key="1">
    <citation type="journal article" date="2012" name="Appl. Environ. Microbiol.">
        <title>Salivaricin D, a Novel Intrinsically Trypsin-Resistant Lantibiotic from Streptococcus salivarius 5M6c Isolated from a Healthy Infant.</title>
        <authorList>
            <person name="Birri D.J."/>
            <person name="Brede D.A."/>
            <person name="Nes I.F."/>
        </authorList>
    </citation>
    <scope>NUCLEOTIDE SEQUENCE</scope>
    <source>
        <strain evidence="2">5M6c</strain>
    </source>
</reference>
<evidence type="ECO:0000313" key="2">
    <source>
        <dbReference type="EMBL" id="AEX55130.1"/>
    </source>
</evidence>
<keyword evidence="1" id="KW-0812">Transmembrane</keyword>
<evidence type="ECO:0000256" key="1">
    <source>
        <dbReference type="SAM" id="Phobius"/>
    </source>
</evidence>
<dbReference type="EMBL" id="JN564797">
    <property type="protein sequence ID" value="AEX55130.1"/>
    <property type="molecule type" value="Genomic_DNA"/>
</dbReference>
<protein>
    <submittedName>
        <fullName evidence="2">Uncharacterized protein</fullName>
    </submittedName>
</protein>
<proteinExistence type="predicted"/>
<keyword evidence="1" id="KW-1133">Transmembrane helix</keyword>
<name>H2D725_STRSL</name>